<dbReference type="EMBL" id="SWFT01000159">
    <property type="protein sequence ID" value="KAA8897175.1"/>
    <property type="molecule type" value="Genomic_DNA"/>
</dbReference>
<dbReference type="GeneID" id="54784059"/>
<dbReference type="Proteomes" id="UP000449547">
    <property type="component" value="Unassembled WGS sequence"/>
</dbReference>
<comment type="caution">
    <text evidence="1">The sequence shown here is derived from an EMBL/GenBank/DDBJ whole genome shotgun (WGS) entry which is preliminary data.</text>
</comment>
<dbReference type="RefSeq" id="XP_034009832.1">
    <property type="nucleotide sequence ID" value="XM_034158387.1"/>
</dbReference>
<dbReference type="VEuPathDB" id="FungiDB:DIURU_005408"/>
<proteinExistence type="predicted"/>
<organism evidence="1 2">
    <name type="scientific">Diutina rugosa</name>
    <name type="common">Yeast</name>
    <name type="synonym">Candida rugosa</name>
    <dbReference type="NCBI Taxonomy" id="5481"/>
    <lineage>
        <taxon>Eukaryota</taxon>
        <taxon>Fungi</taxon>
        <taxon>Dikarya</taxon>
        <taxon>Ascomycota</taxon>
        <taxon>Saccharomycotina</taxon>
        <taxon>Pichiomycetes</taxon>
        <taxon>Debaryomycetaceae</taxon>
        <taxon>Diutina</taxon>
    </lineage>
</organism>
<keyword evidence="2" id="KW-1185">Reference proteome</keyword>
<dbReference type="AlphaFoldDB" id="A0A642UDJ9"/>
<protein>
    <submittedName>
        <fullName evidence="1">Uncharacterized protein</fullName>
    </submittedName>
</protein>
<accession>A0A642UDJ9</accession>
<sequence length="239" mass="27659">MDPARDLREAEENEWPPVKDEVNESKISDVHFINVIGYDDKILGFDRECTLIVVPNESRFIEGLKLALAMYKPEHVLTDPARWGSTAILFEVVGWTKSDEKVMYEWQFIRHFTPDGTEKYQMTTERGVIEDTNEETFRGRLKEFGIDPWIMVPRGFFTDAVNETEERMLSLLTSNLKFIIGDRILEGVPLPLQMLFLEASAMAWDNHLKKQIIVTSIEDNDAWYDVHGLVLDSEFGKII</sequence>
<name>A0A642UDJ9_DIURU</name>
<evidence type="ECO:0000313" key="1">
    <source>
        <dbReference type="EMBL" id="KAA8897175.1"/>
    </source>
</evidence>
<evidence type="ECO:0000313" key="2">
    <source>
        <dbReference type="Proteomes" id="UP000449547"/>
    </source>
</evidence>
<reference evidence="1 2" key="1">
    <citation type="submission" date="2019-07" db="EMBL/GenBank/DDBJ databases">
        <title>Genome assembly of two rare yeast pathogens: Diutina rugosa and Trichomonascus ciferrii.</title>
        <authorList>
            <person name="Mixao V."/>
            <person name="Saus E."/>
            <person name="Hansen A."/>
            <person name="Lass-Flor C."/>
            <person name="Gabaldon T."/>
        </authorList>
    </citation>
    <scope>NUCLEOTIDE SEQUENCE [LARGE SCALE GENOMIC DNA]</scope>
    <source>
        <strain evidence="1 2">CBS 613</strain>
    </source>
</reference>
<gene>
    <name evidence="1" type="ORF">DIURU_005408</name>
</gene>